<dbReference type="InterPro" id="IPR050266">
    <property type="entry name" value="AB_hydrolase_sf"/>
</dbReference>
<protein>
    <submittedName>
        <fullName evidence="2">Alpha/beta fold hydrolase</fullName>
    </submittedName>
</protein>
<dbReference type="Pfam" id="PF12697">
    <property type="entry name" value="Abhydrolase_6"/>
    <property type="match status" value="1"/>
</dbReference>
<keyword evidence="3" id="KW-1185">Reference proteome</keyword>
<gene>
    <name evidence="2" type="ORF">ACFSVL_02800</name>
</gene>
<dbReference type="EMBL" id="JBHUKS010000003">
    <property type="protein sequence ID" value="MFD2466304.1"/>
    <property type="molecule type" value="Genomic_DNA"/>
</dbReference>
<dbReference type="Proteomes" id="UP001597483">
    <property type="component" value="Unassembled WGS sequence"/>
</dbReference>
<dbReference type="PANTHER" id="PTHR43798:SF33">
    <property type="entry name" value="HYDROLASE, PUTATIVE (AFU_ORTHOLOGUE AFUA_2G14860)-RELATED"/>
    <property type="match status" value="1"/>
</dbReference>
<dbReference type="GO" id="GO:0016787">
    <property type="term" value="F:hydrolase activity"/>
    <property type="evidence" value="ECO:0007669"/>
    <property type="project" value="UniProtKB-KW"/>
</dbReference>
<name>A0ABW5GZI8_9PSEU</name>
<evidence type="ECO:0000259" key="1">
    <source>
        <dbReference type="Pfam" id="PF12697"/>
    </source>
</evidence>
<evidence type="ECO:0000313" key="3">
    <source>
        <dbReference type="Proteomes" id="UP001597483"/>
    </source>
</evidence>
<feature type="domain" description="AB hydrolase-1" evidence="1">
    <location>
        <begin position="29"/>
        <end position="251"/>
    </location>
</feature>
<dbReference type="SUPFAM" id="SSF53474">
    <property type="entry name" value="alpha/beta-Hydrolases"/>
    <property type="match status" value="1"/>
</dbReference>
<evidence type="ECO:0000313" key="2">
    <source>
        <dbReference type="EMBL" id="MFD2466304.1"/>
    </source>
</evidence>
<dbReference type="PANTHER" id="PTHR43798">
    <property type="entry name" value="MONOACYLGLYCEROL LIPASE"/>
    <property type="match status" value="1"/>
</dbReference>
<keyword evidence="2" id="KW-0378">Hydrolase</keyword>
<proteinExistence type="predicted"/>
<dbReference type="InterPro" id="IPR000073">
    <property type="entry name" value="AB_hydrolase_1"/>
</dbReference>
<comment type="caution">
    <text evidence="2">The sequence shown here is derived from an EMBL/GenBank/DDBJ whole genome shotgun (WGS) entry which is preliminary data.</text>
</comment>
<dbReference type="InterPro" id="IPR029058">
    <property type="entry name" value="AB_hydrolase_fold"/>
</dbReference>
<sequence length="262" mass="28251">MDNNQARRPDGTTIHYTATGPADGSVLTLVHGWGCDRADFDNIIRHLPEDLRVLAVDLAEHGDSRSTRDTWTMEEFARDVAAVLAAESVDSTVVAGHSLGGAVAVEVARLLPDTVTQVIAIDALHYLGLFPAQSENDVEALVRPFREDFAGAMRGMVESGSPEGTDPSLVDAYTKKMSAVRQPAGLHALEGLVRWDMDAALREVAQPVVVFAVRSIITQEAIDRYGERIRIELVDLGSHHFHVESPAETAQLLAGVVSGDHG</sequence>
<organism evidence="2 3">
    <name type="scientific">Amycolatopsis silviterrae</name>
    <dbReference type="NCBI Taxonomy" id="1656914"/>
    <lineage>
        <taxon>Bacteria</taxon>
        <taxon>Bacillati</taxon>
        <taxon>Actinomycetota</taxon>
        <taxon>Actinomycetes</taxon>
        <taxon>Pseudonocardiales</taxon>
        <taxon>Pseudonocardiaceae</taxon>
        <taxon>Amycolatopsis</taxon>
    </lineage>
</organism>
<dbReference type="RefSeq" id="WP_378300091.1">
    <property type="nucleotide sequence ID" value="NZ_JBHUKS010000003.1"/>
</dbReference>
<dbReference type="Gene3D" id="3.40.50.1820">
    <property type="entry name" value="alpha/beta hydrolase"/>
    <property type="match status" value="1"/>
</dbReference>
<accession>A0ABW5GZI8</accession>
<reference evidence="3" key="1">
    <citation type="journal article" date="2019" name="Int. J. Syst. Evol. Microbiol.">
        <title>The Global Catalogue of Microorganisms (GCM) 10K type strain sequencing project: providing services to taxonomists for standard genome sequencing and annotation.</title>
        <authorList>
            <consortium name="The Broad Institute Genomics Platform"/>
            <consortium name="The Broad Institute Genome Sequencing Center for Infectious Disease"/>
            <person name="Wu L."/>
            <person name="Ma J."/>
        </authorList>
    </citation>
    <scope>NUCLEOTIDE SEQUENCE [LARGE SCALE GENOMIC DNA]</scope>
    <source>
        <strain evidence="3">CGMCC 4.7641</strain>
    </source>
</reference>